<organism evidence="1 2">
    <name type="scientific">Nephila pilipes</name>
    <name type="common">Giant wood spider</name>
    <name type="synonym">Nephila maculata</name>
    <dbReference type="NCBI Taxonomy" id="299642"/>
    <lineage>
        <taxon>Eukaryota</taxon>
        <taxon>Metazoa</taxon>
        <taxon>Ecdysozoa</taxon>
        <taxon>Arthropoda</taxon>
        <taxon>Chelicerata</taxon>
        <taxon>Arachnida</taxon>
        <taxon>Araneae</taxon>
        <taxon>Araneomorphae</taxon>
        <taxon>Entelegynae</taxon>
        <taxon>Araneoidea</taxon>
        <taxon>Nephilidae</taxon>
        <taxon>Nephila</taxon>
    </lineage>
</organism>
<dbReference type="Proteomes" id="UP000887013">
    <property type="component" value="Unassembled WGS sequence"/>
</dbReference>
<name>A0A8X6P3C9_NEPPI</name>
<gene>
    <name evidence="1" type="ORF">NPIL_101861</name>
</gene>
<reference evidence="1" key="1">
    <citation type="submission" date="2020-08" db="EMBL/GenBank/DDBJ databases">
        <title>Multicomponent nature underlies the extraordinary mechanical properties of spider dragline silk.</title>
        <authorList>
            <person name="Kono N."/>
            <person name="Nakamura H."/>
            <person name="Mori M."/>
            <person name="Yoshida Y."/>
            <person name="Ohtoshi R."/>
            <person name="Malay A.D."/>
            <person name="Moran D.A.P."/>
            <person name="Tomita M."/>
            <person name="Numata K."/>
            <person name="Arakawa K."/>
        </authorList>
    </citation>
    <scope>NUCLEOTIDE SEQUENCE</scope>
</reference>
<evidence type="ECO:0000313" key="2">
    <source>
        <dbReference type="Proteomes" id="UP000887013"/>
    </source>
</evidence>
<sequence>MAVRMTSTEVSECNLKFLSDLQKEGKHPFLVRVMKLGLIASTYACPKCGEDMRLCESISVMDGFEWRCKKKGENALYGDLGTFRKDLQPL</sequence>
<protein>
    <submittedName>
        <fullName evidence="1">Uncharacterized protein</fullName>
    </submittedName>
</protein>
<accession>A0A8X6P3C9</accession>
<keyword evidence="2" id="KW-1185">Reference proteome</keyword>
<dbReference type="OrthoDB" id="10533642at2759"/>
<dbReference type="AlphaFoldDB" id="A0A8X6P3C9"/>
<proteinExistence type="predicted"/>
<comment type="caution">
    <text evidence="1">The sequence shown here is derived from an EMBL/GenBank/DDBJ whole genome shotgun (WGS) entry which is preliminary data.</text>
</comment>
<evidence type="ECO:0000313" key="1">
    <source>
        <dbReference type="EMBL" id="GFT44698.1"/>
    </source>
</evidence>
<dbReference type="EMBL" id="BMAW01015603">
    <property type="protein sequence ID" value="GFT44698.1"/>
    <property type="molecule type" value="Genomic_DNA"/>
</dbReference>